<feature type="region of interest" description="Disordered" evidence="1">
    <location>
        <begin position="92"/>
        <end position="142"/>
    </location>
</feature>
<evidence type="ECO:0000313" key="3">
    <source>
        <dbReference type="Proteomes" id="UP000266841"/>
    </source>
</evidence>
<proteinExistence type="predicted"/>
<comment type="caution">
    <text evidence="2">The sequence shown here is derived from an EMBL/GenBank/DDBJ whole genome shotgun (WGS) entry which is preliminary data.</text>
</comment>
<keyword evidence="3" id="KW-1185">Reference proteome</keyword>
<evidence type="ECO:0000256" key="1">
    <source>
        <dbReference type="SAM" id="MobiDB-lite"/>
    </source>
</evidence>
<sequence length="232" mass="24868">MNRRVFRGPAWYPFNAPLEAQAASIPSKSSLPPDYPRPPRPASRYRRPLALIPVSSASSTITTAALCSVSLPSGLDPRGLSHQPLSRRYVAVARPRDSSSPPPPSREATETSTSASLYECTPCRPPTPDQQSNVGGRSIPDKGPCEHGPAWAAFQHGQLCSLWRAIFLAEPLTTSFSDNGKRDVRTPHLKTSFAYGLEGRGPCVPALRGGGGVWGEGGIKAGRQSDEEGRRA</sequence>
<organism evidence="2 3">
    <name type="scientific">Thalassiosira oceanica</name>
    <name type="common">Marine diatom</name>
    <dbReference type="NCBI Taxonomy" id="159749"/>
    <lineage>
        <taxon>Eukaryota</taxon>
        <taxon>Sar</taxon>
        <taxon>Stramenopiles</taxon>
        <taxon>Ochrophyta</taxon>
        <taxon>Bacillariophyta</taxon>
        <taxon>Coscinodiscophyceae</taxon>
        <taxon>Thalassiosirophycidae</taxon>
        <taxon>Thalassiosirales</taxon>
        <taxon>Thalassiosiraceae</taxon>
        <taxon>Thalassiosira</taxon>
    </lineage>
</organism>
<evidence type="ECO:0000313" key="2">
    <source>
        <dbReference type="EMBL" id="EJK72089.1"/>
    </source>
</evidence>
<reference evidence="2 3" key="1">
    <citation type="journal article" date="2012" name="Genome Biol.">
        <title>Genome and low-iron response of an oceanic diatom adapted to chronic iron limitation.</title>
        <authorList>
            <person name="Lommer M."/>
            <person name="Specht M."/>
            <person name="Roy A.S."/>
            <person name="Kraemer L."/>
            <person name="Andreson R."/>
            <person name="Gutowska M.A."/>
            <person name="Wolf J."/>
            <person name="Bergner S.V."/>
            <person name="Schilhabel M.B."/>
            <person name="Klostermeier U.C."/>
            <person name="Beiko R.G."/>
            <person name="Rosenstiel P."/>
            <person name="Hippler M."/>
            <person name="Laroche J."/>
        </authorList>
    </citation>
    <scope>NUCLEOTIDE SEQUENCE [LARGE SCALE GENOMIC DNA]</scope>
    <source>
        <strain evidence="2 3">CCMP1005</strain>
    </source>
</reference>
<dbReference type="AlphaFoldDB" id="K0T4M2"/>
<dbReference type="EMBL" id="AGNL01006387">
    <property type="protein sequence ID" value="EJK72089.1"/>
    <property type="molecule type" value="Genomic_DNA"/>
</dbReference>
<gene>
    <name evidence="2" type="ORF">THAOC_06416</name>
</gene>
<feature type="region of interest" description="Disordered" evidence="1">
    <location>
        <begin position="25"/>
        <end position="44"/>
    </location>
</feature>
<protein>
    <submittedName>
        <fullName evidence="2">Uncharacterized protein</fullName>
    </submittedName>
</protein>
<dbReference type="Proteomes" id="UP000266841">
    <property type="component" value="Unassembled WGS sequence"/>
</dbReference>
<name>K0T4M2_THAOC</name>
<accession>K0T4M2</accession>